<dbReference type="Proteomes" id="UP000238701">
    <property type="component" value="Unassembled WGS sequence"/>
</dbReference>
<dbReference type="CDD" id="cd01949">
    <property type="entry name" value="GGDEF"/>
    <property type="match status" value="1"/>
</dbReference>
<dbReference type="PROSITE" id="PS50887">
    <property type="entry name" value="GGDEF"/>
    <property type="match status" value="1"/>
</dbReference>
<dbReference type="GO" id="GO:1902201">
    <property type="term" value="P:negative regulation of bacterial-type flagellum-dependent cell motility"/>
    <property type="evidence" value="ECO:0007669"/>
    <property type="project" value="TreeGrafter"/>
</dbReference>
<dbReference type="GO" id="GO:0005886">
    <property type="term" value="C:plasma membrane"/>
    <property type="evidence" value="ECO:0007669"/>
    <property type="project" value="TreeGrafter"/>
</dbReference>
<feature type="transmembrane region" description="Helical" evidence="2">
    <location>
        <begin position="188"/>
        <end position="212"/>
    </location>
</feature>
<keyword evidence="2" id="KW-1133">Transmembrane helix</keyword>
<dbReference type="SMART" id="SM00267">
    <property type="entry name" value="GGDEF"/>
    <property type="match status" value="1"/>
</dbReference>
<sequence length="596" mass="66616">MCVLVCAHVLLSLSVPRGFALTAFGDLLQSVLLFCATAAILANVKSASRKTGLFWTLMGLGFGLWFFVQLLWTYFEVFLRHDAPDPFVGDVILFLHVVPMMAAVAVQPHLRQDDHAVRVGSLDFTLLFTWWLFLYLFIVIPWQYVYPADRTYGLSFDVLYTCEQLVLGLGLIRAWYRSTGVWRGIYREFFAAALLSCGGSFLANEAIGLHLYYTGSLFDVPLVLAMAWFVRIGLLAREATAKGPAEEVASHGQGIWKARLAMLAVSLTPLLVAWAEFGGNAPQRVRSYRLLLTVAVMVVMGFLIILKQHLLDQELLSLLRLTRHNLDEMCRMKDALEGKEQSLRWHSLELQRKNLELQEISFTDVLTGAWNRRYMEEIVTAEAEQVLRNYQRARGGDIRKLDHRDLVFIIVDMDFFKEVNDEHGHPAGDRLLQLVAQRLGMVVRKSDVLVRWGGEEFLIMSRSTDPAGTPAFCGRILEVVAATPFDLGHGIVVRKTCSVGWAAFPWYRGAYEAICAEESIALADAALYRAKALGRNVGVGIVPSDGAVRNPQAIKVKSVEEVNSRLSRIVLTQCPVQNTASGAQFEATQPTNKSSV</sequence>
<evidence type="ECO:0000259" key="3">
    <source>
        <dbReference type="PROSITE" id="PS50887"/>
    </source>
</evidence>
<organism evidence="4 5">
    <name type="scientific">Candidatus Sulfotelmatobacter kueseliae</name>
    <dbReference type="NCBI Taxonomy" id="2042962"/>
    <lineage>
        <taxon>Bacteria</taxon>
        <taxon>Pseudomonadati</taxon>
        <taxon>Acidobacteriota</taxon>
        <taxon>Terriglobia</taxon>
        <taxon>Terriglobales</taxon>
        <taxon>Candidatus Korobacteraceae</taxon>
        <taxon>Candidatus Sulfotelmatobacter</taxon>
    </lineage>
</organism>
<keyword evidence="4" id="KW-0808">Transferase</keyword>
<dbReference type="InterPro" id="IPR050469">
    <property type="entry name" value="Diguanylate_Cyclase"/>
</dbReference>
<dbReference type="PANTHER" id="PTHR45138">
    <property type="entry name" value="REGULATORY COMPONENTS OF SENSORY TRANSDUCTION SYSTEM"/>
    <property type="match status" value="1"/>
</dbReference>
<dbReference type="SUPFAM" id="SSF55073">
    <property type="entry name" value="Nucleotide cyclase"/>
    <property type="match status" value="1"/>
</dbReference>
<evidence type="ECO:0000313" key="4">
    <source>
        <dbReference type="EMBL" id="SPF37377.1"/>
    </source>
</evidence>
<feature type="domain" description="GGDEF" evidence="3">
    <location>
        <begin position="404"/>
        <end position="543"/>
    </location>
</feature>
<reference evidence="5" key="1">
    <citation type="submission" date="2018-02" db="EMBL/GenBank/DDBJ databases">
        <authorList>
            <person name="Hausmann B."/>
        </authorList>
    </citation>
    <scope>NUCLEOTIDE SEQUENCE [LARGE SCALE GENOMIC DNA]</scope>
    <source>
        <strain evidence="5">Peat soil MAG SbA1</strain>
    </source>
</reference>
<dbReference type="Gene3D" id="3.30.70.270">
    <property type="match status" value="1"/>
</dbReference>
<keyword evidence="4" id="KW-0548">Nucleotidyltransferase</keyword>
<feature type="transmembrane region" description="Helical" evidence="2">
    <location>
        <begin position="30"/>
        <end position="46"/>
    </location>
</feature>
<evidence type="ECO:0000256" key="2">
    <source>
        <dbReference type="SAM" id="Phobius"/>
    </source>
</evidence>
<dbReference type="Pfam" id="PF00990">
    <property type="entry name" value="GGDEF"/>
    <property type="match status" value="1"/>
</dbReference>
<feature type="transmembrane region" description="Helical" evidence="2">
    <location>
        <begin position="158"/>
        <end position="176"/>
    </location>
</feature>
<dbReference type="InterPro" id="IPR029787">
    <property type="entry name" value="Nucleotide_cyclase"/>
</dbReference>
<keyword evidence="2" id="KW-0472">Membrane</keyword>
<proteinExistence type="predicted"/>
<dbReference type="GO" id="GO:0043709">
    <property type="term" value="P:cell adhesion involved in single-species biofilm formation"/>
    <property type="evidence" value="ECO:0007669"/>
    <property type="project" value="TreeGrafter"/>
</dbReference>
<dbReference type="EC" id="2.7.7.65" evidence="1"/>
<dbReference type="EMBL" id="OMOD01000090">
    <property type="protein sequence ID" value="SPF37377.1"/>
    <property type="molecule type" value="Genomic_DNA"/>
</dbReference>
<keyword evidence="2" id="KW-0812">Transmembrane</keyword>
<feature type="transmembrane region" description="Helical" evidence="2">
    <location>
        <begin position="87"/>
        <end position="106"/>
    </location>
</feature>
<feature type="transmembrane region" description="Helical" evidence="2">
    <location>
        <begin position="256"/>
        <end position="275"/>
    </location>
</feature>
<accession>A0A2U3KCU4</accession>
<feature type="transmembrane region" description="Helical" evidence="2">
    <location>
        <begin position="127"/>
        <end position="146"/>
    </location>
</feature>
<name>A0A2U3KCU4_9BACT</name>
<dbReference type="NCBIfam" id="TIGR00254">
    <property type="entry name" value="GGDEF"/>
    <property type="match status" value="1"/>
</dbReference>
<feature type="transmembrane region" description="Helical" evidence="2">
    <location>
        <begin position="53"/>
        <end position="75"/>
    </location>
</feature>
<protein>
    <recommendedName>
        <fullName evidence="1">diguanylate cyclase</fullName>
        <ecNumber evidence="1">2.7.7.65</ecNumber>
    </recommendedName>
</protein>
<dbReference type="InterPro" id="IPR000160">
    <property type="entry name" value="GGDEF_dom"/>
</dbReference>
<gene>
    <name evidence="4" type="ORF">SBA1_180005</name>
</gene>
<dbReference type="GO" id="GO:0052621">
    <property type="term" value="F:diguanylate cyclase activity"/>
    <property type="evidence" value="ECO:0007669"/>
    <property type="project" value="UniProtKB-EC"/>
</dbReference>
<feature type="transmembrane region" description="Helical" evidence="2">
    <location>
        <begin position="287"/>
        <end position="306"/>
    </location>
</feature>
<dbReference type="AlphaFoldDB" id="A0A2U3KCU4"/>
<evidence type="ECO:0000256" key="1">
    <source>
        <dbReference type="ARBA" id="ARBA00012528"/>
    </source>
</evidence>
<dbReference type="PANTHER" id="PTHR45138:SF6">
    <property type="entry name" value="DIGUANYLATE CYCLASE DGCN"/>
    <property type="match status" value="1"/>
</dbReference>
<dbReference type="InterPro" id="IPR043128">
    <property type="entry name" value="Rev_trsase/Diguanyl_cyclase"/>
</dbReference>
<evidence type="ECO:0000313" key="5">
    <source>
        <dbReference type="Proteomes" id="UP000238701"/>
    </source>
</evidence>